<accession>A0A0A9FM13</accession>
<sequence length="14" mass="1605">MFCAGYFLLIVQLS</sequence>
<reference evidence="1" key="2">
    <citation type="journal article" date="2015" name="Data Brief">
        <title>Shoot transcriptome of the giant reed, Arundo donax.</title>
        <authorList>
            <person name="Barrero R.A."/>
            <person name="Guerrero F.D."/>
            <person name="Moolhuijzen P."/>
            <person name="Goolsby J.A."/>
            <person name="Tidwell J."/>
            <person name="Bellgard S.E."/>
            <person name="Bellgard M.I."/>
        </authorList>
    </citation>
    <scope>NUCLEOTIDE SEQUENCE</scope>
    <source>
        <tissue evidence="1">Shoot tissue taken approximately 20 cm above the soil surface</tissue>
    </source>
</reference>
<reference evidence="1" key="1">
    <citation type="submission" date="2014-09" db="EMBL/GenBank/DDBJ databases">
        <authorList>
            <person name="Magalhaes I.L.F."/>
            <person name="Oliveira U."/>
            <person name="Santos F.R."/>
            <person name="Vidigal T.H.D.A."/>
            <person name="Brescovit A.D."/>
            <person name="Santos A.J."/>
        </authorList>
    </citation>
    <scope>NUCLEOTIDE SEQUENCE</scope>
    <source>
        <tissue evidence="1">Shoot tissue taken approximately 20 cm above the soil surface</tissue>
    </source>
</reference>
<protein>
    <submittedName>
        <fullName evidence="1">Uncharacterized protein</fullName>
    </submittedName>
</protein>
<organism evidence="1">
    <name type="scientific">Arundo donax</name>
    <name type="common">Giant reed</name>
    <name type="synonym">Donax arundinaceus</name>
    <dbReference type="NCBI Taxonomy" id="35708"/>
    <lineage>
        <taxon>Eukaryota</taxon>
        <taxon>Viridiplantae</taxon>
        <taxon>Streptophyta</taxon>
        <taxon>Embryophyta</taxon>
        <taxon>Tracheophyta</taxon>
        <taxon>Spermatophyta</taxon>
        <taxon>Magnoliopsida</taxon>
        <taxon>Liliopsida</taxon>
        <taxon>Poales</taxon>
        <taxon>Poaceae</taxon>
        <taxon>PACMAD clade</taxon>
        <taxon>Arundinoideae</taxon>
        <taxon>Arundineae</taxon>
        <taxon>Arundo</taxon>
    </lineage>
</organism>
<name>A0A0A9FM13_ARUDO</name>
<dbReference type="EMBL" id="GBRH01188568">
    <property type="protein sequence ID" value="JAE09328.1"/>
    <property type="molecule type" value="Transcribed_RNA"/>
</dbReference>
<proteinExistence type="predicted"/>
<evidence type="ECO:0000313" key="1">
    <source>
        <dbReference type="EMBL" id="JAE09328.1"/>
    </source>
</evidence>